<evidence type="ECO:0000313" key="3">
    <source>
        <dbReference type="Proteomes" id="UP000708208"/>
    </source>
</evidence>
<sequence>MFAPEVAPDGRGGLNPPTFTVPPDGVPVELLVAPPLTVSEFMT</sequence>
<proteinExistence type="predicted"/>
<accession>A0A8J2P6W3</accession>
<keyword evidence="3" id="KW-1185">Reference proteome</keyword>
<gene>
    <name evidence="2" type="ORF">AFUS01_LOCUS16951</name>
</gene>
<evidence type="ECO:0000256" key="1">
    <source>
        <dbReference type="SAM" id="MobiDB-lite"/>
    </source>
</evidence>
<feature type="region of interest" description="Disordered" evidence="1">
    <location>
        <begin position="1"/>
        <end position="22"/>
    </location>
</feature>
<reference evidence="2" key="1">
    <citation type="submission" date="2021-06" db="EMBL/GenBank/DDBJ databases">
        <authorList>
            <person name="Hodson N. C."/>
            <person name="Mongue J. A."/>
            <person name="Jaron S. K."/>
        </authorList>
    </citation>
    <scope>NUCLEOTIDE SEQUENCE</scope>
</reference>
<comment type="caution">
    <text evidence="2">The sequence shown here is derived from an EMBL/GenBank/DDBJ whole genome shotgun (WGS) entry which is preliminary data.</text>
</comment>
<name>A0A8J2P6W3_9HEXA</name>
<dbReference type="Proteomes" id="UP000708208">
    <property type="component" value="Unassembled WGS sequence"/>
</dbReference>
<dbReference type="EMBL" id="CAJVCH010159265">
    <property type="protein sequence ID" value="CAG7728147.1"/>
    <property type="molecule type" value="Genomic_DNA"/>
</dbReference>
<feature type="non-terminal residue" evidence="2">
    <location>
        <position position="43"/>
    </location>
</feature>
<dbReference type="AlphaFoldDB" id="A0A8J2P6W3"/>
<organism evidence="2 3">
    <name type="scientific">Allacma fusca</name>
    <dbReference type="NCBI Taxonomy" id="39272"/>
    <lineage>
        <taxon>Eukaryota</taxon>
        <taxon>Metazoa</taxon>
        <taxon>Ecdysozoa</taxon>
        <taxon>Arthropoda</taxon>
        <taxon>Hexapoda</taxon>
        <taxon>Collembola</taxon>
        <taxon>Symphypleona</taxon>
        <taxon>Sminthuridae</taxon>
        <taxon>Allacma</taxon>
    </lineage>
</organism>
<evidence type="ECO:0000313" key="2">
    <source>
        <dbReference type="EMBL" id="CAG7728147.1"/>
    </source>
</evidence>
<protein>
    <submittedName>
        <fullName evidence="2">Uncharacterized protein</fullName>
    </submittedName>
</protein>